<feature type="domain" description="TIR" evidence="1">
    <location>
        <begin position="179"/>
        <end position="313"/>
    </location>
</feature>
<evidence type="ECO:0000313" key="2">
    <source>
        <dbReference type="EMBL" id="MBB6487933.1"/>
    </source>
</evidence>
<name>A0A7X0IW93_9HYPH</name>
<comment type="caution">
    <text evidence="2">The sequence shown here is derived from an EMBL/GenBank/DDBJ whole genome shotgun (WGS) entry which is preliminary data.</text>
</comment>
<dbReference type="Pfam" id="PF13676">
    <property type="entry name" value="TIR_2"/>
    <property type="match status" value="1"/>
</dbReference>
<gene>
    <name evidence="2" type="ORF">GGD46_005243</name>
</gene>
<dbReference type="EMBL" id="JACHBG010000017">
    <property type="protein sequence ID" value="MBB6487933.1"/>
    <property type="molecule type" value="Genomic_DNA"/>
</dbReference>
<evidence type="ECO:0000259" key="1">
    <source>
        <dbReference type="PROSITE" id="PS50104"/>
    </source>
</evidence>
<protein>
    <recommendedName>
        <fullName evidence="1">TIR domain-containing protein</fullName>
    </recommendedName>
</protein>
<dbReference type="InterPro" id="IPR000157">
    <property type="entry name" value="TIR_dom"/>
</dbReference>
<evidence type="ECO:0000313" key="3">
    <source>
        <dbReference type="Proteomes" id="UP000565576"/>
    </source>
</evidence>
<dbReference type="Gene3D" id="3.40.50.10140">
    <property type="entry name" value="Toll/interleukin-1 receptor homology (TIR) domain"/>
    <property type="match status" value="1"/>
</dbReference>
<proteinExistence type="predicted"/>
<dbReference type="PROSITE" id="PS50104">
    <property type="entry name" value="TIR"/>
    <property type="match status" value="1"/>
</dbReference>
<dbReference type="SUPFAM" id="SSF52200">
    <property type="entry name" value="Toll/Interleukin receptor TIR domain"/>
    <property type="match status" value="1"/>
</dbReference>
<dbReference type="RefSeq" id="WP_184709248.1">
    <property type="nucleotide sequence ID" value="NZ_JACHBG010000017.1"/>
</dbReference>
<accession>A0A7X0IW93</accession>
<dbReference type="AlphaFoldDB" id="A0A7X0IW93"/>
<dbReference type="GO" id="GO:0007165">
    <property type="term" value="P:signal transduction"/>
    <property type="evidence" value="ECO:0007669"/>
    <property type="project" value="InterPro"/>
</dbReference>
<reference evidence="2 3" key="1">
    <citation type="submission" date="2020-08" db="EMBL/GenBank/DDBJ databases">
        <title>Genomic Encyclopedia of Type Strains, Phase IV (KMG-V): Genome sequencing to study the core and pangenomes of soil and plant-associated prokaryotes.</title>
        <authorList>
            <person name="Whitman W."/>
        </authorList>
    </citation>
    <scope>NUCLEOTIDE SEQUENCE [LARGE SCALE GENOMIC DNA]</scope>
    <source>
        <strain evidence="2 3">SEMIA 4060</strain>
    </source>
</reference>
<dbReference type="Proteomes" id="UP000565576">
    <property type="component" value="Unassembled WGS sequence"/>
</dbReference>
<dbReference type="InterPro" id="IPR035897">
    <property type="entry name" value="Toll_tir_struct_dom_sf"/>
</dbReference>
<organism evidence="2 3">
    <name type="scientific">Rhizobium lusitanum</name>
    <dbReference type="NCBI Taxonomy" id="293958"/>
    <lineage>
        <taxon>Bacteria</taxon>
        <taxon>Pseudomonadati</taxon>
        <taxon>Pseudomonadota</taxon>
        <taxon>Alphaproteobacteria</taxon>
        <taxon>Hyphomicrobiales</taxon>
        <taxon>Rhizobiaceae</taxon>
        <taxon>Rhizobium/Agrobacterium group</taxon>
        <taxon>Rhizobium</taxon>
    </lineage>
</organism>
<sequence>MADTARPFIVIYVVWHPQFAMGHDIAKAMFEHFRRESYEKITGGTGIPVVYRFVLSNDRGGPLPIDFSTAETSAVIVLVDKNYTEDEVWLTYLRALADQTDEAGLGTRLFPVVIEPDLLRDLNLSEQAIRWYQWNGDVQSRTDALIGHLTFQFCRMLRHYLAHLKKPGKSEKALLRFLKKVDIFLSHSKHDGNKAGELVATAIRRKLTLTDGLGSFFDVYDIPPGLRFQKVLLSQVKVSAVIAIHTDSYSSREWCRREIVEAKRHNRPLVIANCLADKDERGFPYLGNVPIIRLDNEKSPRVDIVIRALLDEILRDFLWQCRVELMRPKKSKLRVTFVPRPPELISLATLVPDSKGKKSIVVYPDPPLGREEERLFHAIAPNIQLRSATEWLAGAVR</sequence>